<feature type="transmembrane region" description="Helical" evidence="1">
    <location>
        <begin position="7"/>
        <end position="23"/>
    </location>
</feature>
<keyword evidence="3" id="KW-1185">Reference proteome</keyword>
<comment type="caution">
    <text evidence="2">The sequence shown here is derived from an EMBL/GenBank/DDBJ whole genome shotgun (WGS) entry which is preliminary data.</text>
</comment>
<reference evidence="2 3" key="1">
    <citation type="submission" date="2018-04" db="EMBL/GenBank/DDBJ databases">
        <title>Adhaeribacter sp. HMF7616 genome sequencing and assembly.</title>
        <authorList>
            <person name="Kang H."/>
            <person name="Kang J."/>
            <person name="Cha I."/>
            <person name="Kim H."/>
            <person name="Joh K."/>
        </authorList>
    </citation>
    <scope>NUCLEOTIDE SEQUENCE [LARGE SCALE GENOMIC DNA]</scope>
    <source>
        <strain evidence="2 3">HMF7616</strain>
    </source>
</reference>
<sequence>MSPLRIFCLIMTVAFLYATVVQYNDPDPYYWMPIYLVPAAISLLIYFGRGTNALKGILLVLALVYFAGSFFMWPAHWEGVALQHGMKTINIEEGRESLGLAIAGFTLVIYFLSLSRTKRIIT</sequence>
<gene>
    <name evidence="2" type="ORF">AHMF7616_00272</name>
</gene>
<evidence type="ECO:0008006" key="4">
    <source>
        <dbReference type="Google" id="ProtNLM"/>
    </source>
</evidence>
<keyword evidence="1" id="KW-0812">Transmembrane</keyword>
<proteinExistence type="predicted"/>
<evidence type="ECO:0000313" key="2">
    <source>
        <dbReference type="EMBL" id="RDC61692.1"/>
    </source>
</evidence>
<feature type="transmembrane region" description="Helical" evidence="1">
    <location>
        <begin position="56"/>
        <end position="77"/>
    </location>
</feature>
<dbReference type="EMBL" id="QASA01000001">
    <property type="protein sequence ID" value="RDC61692.1"/>
    <property type="molecule type" value="Genomic_DNA"/>
</dbReference>
<keyword evidence="1" id="KW-0472">Membrane</keyword>
<dbReference type="InterPro" id="IPR029377">
    <property type="entry name" value="TMEM220"/>
</dbReference>
<name>A0A369QB58_9BACT</name>
<accession>A0A369QB58</accession>
<dbReference type="AlphaFoldDB" id="A0A369QB58"/>
<dbReference type="Proteomes" id="UP000253919">
    <property type="component" value="Unassembled WGS sequence"/>
</dbReference>
<protein>
    <recommendedName>
        <fullName evidence="4">Transmembrane family 220, helix</fullName>
    </recommendedName>
</protein>
<dbReference type="Pfam" id="PF15071">
    <property type="entry name" value="TMEM220"/>
    <property type="match status" value="1"/>
</dbReference>
<keyword evidence="1" id="KW-1133">Transmembrane helix</keyword>
<dbReference type="PANTHER" id="PTHR34262">
    <property type="entry name" value="TRANSMEMBRANE PROTEIN 220"/>
    <property type="match status" value="1"/>
</dbReference>
<feature type="transmembrane region" description="Helical" evidence="1">
    <location>
        <begin position="29"/>
        <end position="47"/>
    </location>
</feature>
<organism evidence="2 3">
    <name type="scientific">Adhaeribacter pallidiroseus</name>
    <dbReference type="NCBI Taxonomy" id="2072847"/>
    <lineage>
        <taxon>Bacteria</taxon>
        <taxon>Pseudomonadati</taxon>
        <taxon>Bacteroidota</taxon>
        <taxon>Cytophagia</taxon>
        <taxon>Cytophagales</taxon>
        <taxon>Hymenobacteraceae</taxon>
        <taxon>Adhaeribacter</taxon>
    </lineage>
</organism>
<evidence type="ECO:0000256" key="1">
    <source>
        <dbReference type="SAM" id="Phobius"/>
    </source>
</evidence>
<evidence type="ECO:0000313" key="3">
    <source>
        <dbReference type="Proteomes" id="UP000253919"/>
    </source>
</evidence>
<feature type="transmembrane region" description="Helical" evidence="1">
    <location>
        <begin position="97"/>
        <end position="114"/>
    </location>
</feature>
<dbReference type="PANTHER" id="PTHR34262:SF1">
    <property type="entry name" value="TRANSMEMBRANE PROTEIN 220"/>
    <property type="match status" value="1"/>
</dbReference>